<keyword evidence="2" id="KW-1185">Reference proteome</keyword>
<accession>A0A1L6MY85</accession>
<dbReference type="STRING" id="1882918.BCY86_07035"/>
<dbReference type="SUPFAM" id="SSF81383">
    <property type="entry name" value="F-box domain"/>
    <property type="match status" value="1"/>
</dbReference>
<evidence type="ECO:0008006" key="3">
    <source>
        <dbReference type="Google" id="ProtNLM"/>
    </source>
</evidence>
<name>A0A1L6MY85_9BACT</name>
<organism evidence="1 2">
    <name type="scientific">Pajaroellobacter abortibovis</name>
    <dbReference type="NCBI Taxonomy" id="1882918"/>
    <lineage>
        <taxon>Bacteria</taxon>
        <taxon>Pseudomonadati</taxon>
        <taxon>Myxococcota</taxon>
        <taxon>Polyangia</taxon>
        <taxon>Polyangiales</taxon>
        <taxon>Polyangiaceae</taxon>
    </lineage>
</organism>
<dbReference type="CDD" id="cd09917">
    <property type="entry name" value="F-box_SF"/>
    <property type="match status" value="1"/>
</dbReference>
<evidence type="ECO:0000313" key="1">
    <source>
        <dbReference type="EMBL" id="APS00456.1"/>
    </source>
</evidence>
<dbReference type="EMBL" id="CP016908">
    <property type="protein sequence ID" value="APS00456.1"/>
    <property type="molecule type" value="Genomic_DNA"/>
</dbReference>
<dbReference type="InterPro" id="IPR036047">
    <property type="entry name" value="F-box-like_dom_sf"/>
</dbReference>
<proteinExistence type="predicted"/>
<reference evidence="1 2" key="1">
    <citation type="submission" date="2016-08" db="EMBL/GenBank/DDBJ databases">
        <title>Identification and validation of antigenic proteins from Pajaroellobacter abortibovis using de-novo genome sequence assembly and reverse vaccinology.</title>
        <authorList>
            <person name="Welly B.T."/>
            <person name="Miller M.R."/>
            <person name="Stott J.L."/>
            <person name="Blanchard M.T."/>
            <person name="Islas-Trejo A.D."/>
            <person name="O'Rourke S.M."/>
            <person name="Young A.E."/>
            <person name="Medrano J.F."/>
            <person name="Van Eenennaam A.L."/>
        </authorList>
    </citation>
    <scope>NUCLEOTIDE SEQUENCE [LARGE SCALE GENOMIC DNA]</scope>
    <source>
        <strain evidence="1 2">BTF92-0548A/99-0131</strain>
    </source>
</reference>
<evidence type="ECO:0000313" key="2">
    <source>
        <dbReference type="Proteomes" id="UP000185544"/>
    </source>
</evidence>
<dbReference type="AlphaFoldDB" id="A0A1L6MY85"/>
<sequence>MWIVILFSSGLDCTGLEDDQQATVRFSSVILSKSEEEEESLPSISNRLRKRKDPSIPSGIPCKCKELSICSDGLPALSPFDYVSDDVLIKIFERLPIAVLDRLRHVNHRFRAVIEATSANTTINNEWVASR</sequence>
<protein>
    <recommendedName>
        <fullName evidence="3">F-box domain-containing protein</fullName>
    </recommendedName>
</protein>
<gene>
    <name evidence="1" type="ORF">BCY86_07035</name>
</gene>
<dbReference type="Proteomes" id="UP000185544">
    <property type="component" value="Chromosome"/>
</dbReference>
<dbReference type="KEGG" id="pabo:BCY86_07035"/>
<dbReference type="RefSeq" id="WP_075277123.1">
    <property type="nucleotide sequence ID" value="NZ_CP016908.1"/>
</dbReference>